<dbReference type="GeneID" id="20813651"/>
<dbReference type="OrthoDB" id="10052789at2759"/>
<accession>W4G1F8</accession>
<sequence length="230" mass="25822">MDARYNLDDLEDFTFDSVMLVTANDANCLLWCMSVGLLKSSMICPHCTKDMKLSAATHRRRATCGSIERSVKSGSFLPKSNLPVRTIVRIMQHWASRRPVADVIEDLRVASATATNWYKFCRNKKSKCNCGTCHPECWLFGGVDQATKKWFGVLTYEDRTKPFGSYVSTNESHTLVSNPALTGMDYSHQLVNDSEDFVNPANGAHTQGIESVWEMTSSFGGRSFPPWSVW</sequence>
<organism evidence="1">
    <name type="scientific">Aphanomyces astaci</name>
    <name type="common">Crayfish plague agent</name>
    <dbReference type="NCBI Taxonomy" id="112090"/>
    <lineage>
        <taxon>Eukaryota</taxon>
        <taxon>Sar</taxon>
        <taxon>Stramenopiles</taxon>
        <taxon>Oomycota</taxon>
        <taxon>Saprolegniomycetes</taxon>
        <taxon>Saprolegniales</taxon>
        <taxon>Verrucalvaceae</taxon>
        <taxon>Aphanomyces</taxon>
    </lineage>
</organism>
<dbReference type="RefSeq" id="XP_009836956.1">
    <property type="nucleotide sequence ID" value="XM_009838654.1"/>
</dbReference>
<dbReference type="EMBL" id="KI913148">
    <property type="protein sequence ID" value="ETV73530.1"/>
    <property type="molecule type" value="Genomic_DNA"/>
</dbReference>
<proteinExistence type="predicted"/>
<dbReference type="VEuPathDB" id="FungiDB:H257_11655"/>
<gene>
    <name evidence="1" type="ORF">H257_11655</name>
</gene>
<evidence type="ECO:0000313" key="1">
    <source>
        <dbReference type="EMBL" id="ETV73530.1"/>
    </source>
</evidence>
<reference evidence="1" key="1">
    <citation type="submission" date="2013-12" db="EMBL/GenBank/DDBJ databases">
        <title>The Genome Sequence of Aphanomyces astaci APO3.</title>
        <authorList>
            <consortium name="The Broad Institute Genomics Platform"/>
            <person name="Russ C."/>
            <person name="Tyler B."/>
            <person name="van West P."/>
            <person name="Dieguez-Uribeondo J."/>
            <person name="Young S.K."/>
            <person name="Zeng Q."/>
            <person name="Gargeya S."/>
            <person name="Fitzgerald M."/>
            <person name="Abouelleil A."/>
            <person name="Alvarado L."/>
            <person name="Chapman S.B."/>
            <person name="Gainer-Dewar J."/>
            <person name="Goldberg J."/>
            <person name="Griggs A."/>
            <person name="Gujja S."/>
            <person name="Hansen M."/>
            <person name="Howarth C."/>
            <person name="Imamovic A."/>
            <person name="Ireland A."/>
            <person name="Larimer J."/>
            <person name="McCowan C."/>
            <person name="Murphy C."/>
            <person name="Pearson M."/>
            <person name="Poon T.W."/>
            <person name="Priest M."/>
            <person name="Roberts A."/>
            <person name="Saif S."/>
            <person name="Shea T."/>
            <person name="Sykes S."/>
            <person name="Wortman J."/>
            <person name="Nusbaum C."/>
            <person name="Birren B."/>
        </authorList>
    </citation>
    <scope>NUCLEOTIDE SEQUENCE [LARGE SCALE GENOMIC DNA]</scope>
    <source>
        <strain evidence="1">APO3</strain>
    </source>
</reference>
<dbReference type="PANTHER" id="PTHR47163">
    <property type="entry name" value="DDE_TNP_IS1595 DOMAIN-CONTAINING PROTEIN"/>
    <property type="match status" value="1"/>
</dbReference>
<dbReference type="AlphaFoldDB" id="W4G1F8"/>
<dbReference type="PANTHER" id="PTHR47163:SF2">
    <property type="entry name" value="SI:DKEY-17M8.2"/>
    <property type="match status" value="1"/>
</dbReference>
<dbReference type="STRING" id="112090.W4G1F8"/>
<name>W4G1F8_APHAT</name>
<dbReference type="InterPro" id="IPR053164">
    <property type="entry name" value="IS1016-like_transposase"/>
</dbReference>
<protein>
    <submittedName>
        <fullName evidence="1">Uncharacterized protein</fullName>
    </submittedName>
</protein>